<evidence type="ECO:0000313" key="14">
    <source>
        <dbReference type="EMBL" id="KAJ8971276.1"/>
    </source>
</evidence>
<dbReference type="Pfam" id="PF01507">
    <property type="entry name" value="PAPS_reduct"/>
    <property type="match status" value="1"/>
</dbReference>
<evidence type="ECO:0000256" key="6">
    <source>
        <dbReference type="ARBA" id="ARBA00022695"/>
    </source>
</evidence>
<protein>
    <recommendedName>
        <fullName evidence="2">FAD synthase</fullName>
        <ecNumber evidence="2">2.7.7.2</ecNumber>
    </recommendedName>
    <alternativeName>
        <fullName evidence="10">FAD pyrophosphorylase</fullName>
    </alternativeName>
    <alternativeName>
        <fullName evidence="11">FMN adenylyltransferase</fullName>
    </alternativeName>
</protein>
<comment type="caution">
    <text evidence="14">The sequence shown here is derived from an EMBL/GenBank/DDBJ whole genome shotgun (WGS) entry which is preliminary data.</text>
</comment>
<evidence type="ECO:0000256" key="2">
    <source>
        <dbReference type="ARBA" id="ARBA00012393"/>
    </source>
</evidence>
<accession>A0ABQ9J1J6</accession>
<keyword evidence="8" id="KW-0274">FAD</keyword>
<reference evidence="14" key="1">
    <citation type="journal article" date="2023" name="Insect Mol. Biol.">
        <title>Genome sequencing provides insights into the evolution of gene families encoding plant cell wall-degrading enzymes in longhorned beetles.</title>
        <authorList>
            <person name="Shin N.R."/>
            <person name="Okamura Y."/>
            <person name="Kirsch R."/>
            <person name="Pauchet Y."/>
        </authorList>
    </citation>
    <scope>NUCLEOTIDE SEQUENCE</scope>
    <source>
        <strain evidence="14">MMC_N1</strain>
    </source>
</reference>
<dbReference type="PANTHER" id="PTHR23293:SF9">
    <property type="entry name" value="FAD SYNTHASE"/>
    <property type="match status" value="1"/>
</dbReference>
<dbReference type="Gene3D" id="3.40.50.620">
    <property type="entry name" value="HUPs"/>
    <property type="match status" value="1"/>
</dbReference>
<proteinExistence type="predicted"/>
<gene>
    <name evidence="14" type="ORF">NQ317_001178</name>
</gene>
<comment type="catalytic activity">
    <reaction evidence="12">
        <text>FMN + ATP + H(+) = FAD + diphosphate</text>
        <dbReference type="Rhea" id="RHEA:17237"/>
        <dbReference type="ChEBI" id="CHEBI:15378"/>
        <dbReference type="ChEBI" id="CHEBI:30616"/>
        <dbReference type="ChEBI" id="CHEBI:33019"/>
        <dbReference type="ChEBI" id="CHEBI:57692"/>
        <dbReference type="ChEBI" id="CHEBI:58210"/>
        <dbReference type="EC" id="2.7.7.2"/>
    </reaction>
</comment>
<sequence>MLKTVGVIFVSDNCGKKDIKSLNNLLIELNLLDYEIDKVSIIPQYATLLRFELDMLIKQCDLVLVVAELNDIVFKAIAKVTFQSLKPNTEFQKIVIRLKDTDTYNLPVTTKILLGGNDDVTYPILHIQRIFVLKAQNLNEVVPHLRMHLKQYRSEPICSKVIHVLMNYDTTQLLPELKMSMVNMTYEENGELFVITLESRSFDSIVVDEENIREKLKNNIVQSFVKDHIFDMVYIDRACNIRQALETIEKCITQYGLENIFLSFNGGKDCTVLLHLVRTVLTIKFPDKLKDSILCLYARNWPTFPEQDTFIHQCQVYFNLEIMSLQLGIKDALKDVLRKKPNLKACFMGTRRTDPFSSGLDIFQMTDPDWPQIMRVNPVLDWHYSDIWDYLLYYKVPYCELYDMGFTSLGNILNTTRNPNLIYHDLRHGSDVYLPAYKMLDEDKERSGRDIQNGEK</sequence>
<name>A0ABQ9J1J6_9CUCU</name>
<dbReference type="Proteomes" id="UP001162164">
    <property type="component" value="Unassembled WGS sequence"/>
</dbReference>
<comment type="pathway">
    <text evidence="1">Cofactor biosynthesis; FAD biosynthesis; FAD from FMN: step 1/1.</text>
</comment>
<keyword evidence="6" id="KW-0548">Nucleotidyltransferase</keyword>
<dbReference type="EMBL" id="JAPWTJ010001504">
    <property type="protein sequence ID" value="KAJ8971276.1"/>
    <property type="molecule type" value="Genomic_DNA"/>
</dbReference>
<keyword evidence="9" id="KW-0067">ATP-binding</keyword>
<evidence type="ECO:0000313" key="15">
    <source>
        <dbReference type="Proteomes" id="UP001162164"/>
    </source>
</evidence>
<evidence type="ECO:0000256" key="3">
    <source>
        <dbReference type="ARBA" id="ARBA00022630"/>
    </source>
</evidence>
<dbReference type="SUPFAM" id="SSF52402">
    <property type="entry name" value="Adenine nucleotide alpha hydrolases-like"/>
    <property type="match status" value="1"/>
</dbReference>
<evidence type="ECO:0000256" key="12">
    <source>
        <dbReference type="ARBA" id="ARBA00049494"/>
    </source>
</evidence>
<evidence type="ECO:0000256" key="8">
    <source>
        <dbReference type="ARBA" id="ARBA00022827"/>
    </source>
</evidence>
<dbReference type="PANTHER" id="PTHR23293">
    <property type="entry name" value="FAD SYNTHETASE-RELATED FMN ADENYLYLTRANSFERASE"/>
    <property type="match status" value="1"/>
</dbReference>
<evidence type="ECO:0000256" key="10">
    <source>
        <dbReference type="ARBA" id="ARBA00031145"/>
    </source>
</evidence>
<keyword evidence="15" id="KW-1185">Reference proteome</keyword>
<evidence type="ECO:0000256" key="7">
    <source>
        <dbReference type="ARBA" id="ARBA00022741"/>
    </source>
</evidence>
<dbReference type="InterPro" id="IPR014729">
    <property type="entry name" value="Rossmann-like_a/b/a_fold"/>
</dbReference>
<evidence type="ECO:0000256" key="1">
    <source>
        <dbReference type="ARBA" id="ARBA00004726"/>
    </source>
</evidence>
<keyword evidence="3" id="KW-0285">Flavoprotein</keyword>
<keyword evidence="4" id="KW-0288">FMN</keyword>
<feature type="domain" description="Phosphoadenosine phosphosulphate reductase" evidence="13">
    <location>
        <begin position="333"/>
        <end position="415"/>
    </location>
</feature>
<dbReference type="InterPro" id="IPR002500">
    <property type="entry name" value="PAPS_reduct_dom"/>
</dbReference>
<evidence type="ECO:0000256" key="9">
    <source>
        <dbReference type="ARBA" id="ARBA00022840"/>
    </source>
</evidence>
<dbReference type="CDD" id="cd23948">
    <property type="entry name" value="FAD_synthase"/>
    <property type="match status" value="1"/>
</dbReference>
<evidence type="ECO:0000256" key="11">
    <source>
        <dbReference type="ARBA" id="ARBA00031871"/>
    </source>
</evidence>
<evidence type="ECO:0000256" key="4">
    <source>
        <dbReference type="ARBA" id="ARBA00022643"/>
    </source>
</evidence>
<evidence type="ECO:0000256" key="5">
    <source>
        <dbReference type="ARBA" id="ARBA00022679"/>
    </source>
</evidence>
<dbReference type="EC" id="2.7.7.2" evidence="2"/>
<keyword evidence="7" id="KW-0547">Nucleotide-binding</keyword>
<keyword evidence="5" id="KW-0808">Transferase</keyword>
<evidence type="ECO:0000259" key="13">
    <source>
        <dbReference type="Pfam" id="PF01507"/>
    </source>
</evidence>
<organism evidence="14 15">
    <name type="scientific">Molorchus minor</name>
    <dbReference type="NCBI Taxonomy" id="1323400"/>
    <lineage>
        <taxon>Eukaryota</taxon>
        <taxon>Metazoa</taxon>
        <taxon>Ecdysozoa</taxon>
        <taxon>Arthropoda</taxon>
        <taxon>Hexapoda</taxon>
        <taxon>Insecta</taxon>
        <taxon>Pterygota</taxon>
        <taxon>Neoptera</taxon>
        <taxon>Endopterygota</taxon>
        <taxon>Coleoptera</taxon>
        <taxon>Polyphaga</taxon>
        <taxon>Cucujiformia</taxon>
        <taxon>Chrysomeloidea</taxon>
        <taxon>Cerambycidae</taxon>
        <taxon>Lamiinae</taxon>
        <taxon>Monochamini</taxon>
        <taxon>Molorchus</taxon>
    </lineage>
</organism>